<dbReference type="InterPro" id="IPR027417">
    <property type="entry name" value="P-loop_NTPase"/>
</dbReference>
<dbReference type="Pfam" id="PF13086">
    <property type="entry name" value="AAA_11"/>
    <property type="match status" value="1"/>
</dbReference>
<dbReference type="GO" id="GO:0000184">
    <property type="term" value="P:nuclear-transcribed mRNA catabolic process, nonsense-mediated decay"/>
    <property type="evidence" value="ECO:0007669"/>
    <property type="project" value="TreeGrafter"/>
</dbReference>
<dbReference type="GO" id="GO:0003724">
    <property type="term" value="F:RNA helicase activity"/>
    <property type="evidence" value="ECO:0007669"/>
    <property type="project" value="TreeGrafter"/>
</dbReference>
<sequence length="158" mass="17313">MEAGDQPLVHTPFVPSGSWSPCAPLVWNQGFPTSLGGPSISNNLVRAPDIRFWSSQFRELLMAADVVCCTCVTAGDARLERLSFHSVLIDESTQATEPECLIPLMVGCRQVVLVGDHCQLGPVITCKKAASAGLTQSLFERFVLLGIRPIRLQVRWMF</sequence>
<name>A0A183MDL2_9TREM</name>
<proteinExistence type="predicted"/>
<keyword evidence="2" id="KW-1185">Reference proteome</keyword>
<dbReference type="SUPFAM" id="SSF52540">
    <property type="entry name" value="P-loop containing nucleoside triphosphate hydrolases"/>
    <property type="match status" value="1"/>
</dbReference>
<dbReference type="PANTHER" id="PTHR10887:SF364">
    <property type="entry name" value="REGULATOR OF NONSENSE TRANSCRIPTS 1"/>
    <property type="match status" value="1"/>
</dbReference>
<dbReference type="Proteomes" id="UP000277204">
    <property type="component" value="Unassembled WGS sequence"/>
</dbReference>
<gene>
    <name evidence="1" type="ORF">SMRZ_LOCUS14137</name>
</gene>
<organism evidence="1 2">
    <name type="scientific">Schistosoma margrebowiei</name>
    <dbReference type="NCBI Taxonomy" id="48269"/>
    <lineage>
        <taxon>Eukaryota</taxon>
        <taxon>Metazoa</taxon>
        <taxon>Spiralia</taxon>
        <taxon>Lophotrochozoa</taxon>
        <taxon>Platyhelminthes</taxon>
        <taxon>Trematoda</taxon>
        <taxon>Digenea</taxon>
        <taxon>Strigeidida</taxon>
        <taxon>Schistosomatoidea</taxon>
        <taxon>Schistosomatidae</taxon>
        <taxon>Schistosoma</taxon>
    </lineage>
</organism>
<dbReference type="STRING" id="48269.A0A183MDL2"/>
<dbReference type="PANTHER" id="PTHR10887">
    <property type="entry name" value="DNA2/NAM7 HELICASE FAMILY"/>
    <property type="match status" value="1"/>
</dbReference>
<evidence type="ECO:0000313" key="2">
    <source>
        <dbReference type="Proteomes" id="UP000277204"/>
    </source>
</evidence>
<dbReference type="GO" id="GO:0005737">
    <property type="term" value="C:cytoplasm"/>
    <property type="evidence" value="ECO:0007669"/>
    <property type="project" value="TreeGrafter"/>
</dbReference>
<accession>A0A183MDL2</accession>
<dbReference type="EMBL" id="UZAI01013002">
    <property type="protein sequence ID" value="VDP10688.1"/>
    <property type="molecule type" value="Genomic_DNA"/>
</dbReference>
<dbReference type="InterPro" id="IPR045055">
    <property type="entry name" value="DNA2/NAM7-like"/>
</dbReference>
<protein>
    <submittedName>
        <fullName evidence="1">Uncharacterized protein</fullName>
    </submittedName>
</protein>
<reference evidence="1 2" key="1">
    <citation type="submission" date="2018-11" db="EMBL/GenBank/DDBJ databases">
        <authorList>
            <consortium name="Pathogen Informatics"/>
        </authorList>
    </citation>
    <scope>NUCLEOTIDE SEQUENCE [LARGE SCALE GENOMIC DNA]</scope>
    <source>
        <strain evidence="1 2">Zambia</strain>
    </source>
</reference>
<dbReference type="AlphaFoldDB" id="A0A183MDL2"/>
<dbReference type="Gene3D" id="3.40.50.300">
    <property type="entry name" value="P-loop containing nucleotide triphosphate hydrolases"/>
    <property type="match status" value="1"/>
</dbReference>
<evidence type="ECO:0000313" key="1">
    <source>
        <dbReference type="EMBL" id="VDP10688.1"/>
    </source>
</evidence>
<dbReference type="InterPro" id="IPR041677">
    <property type="entry name" value="DNA2/NAM7_AAA_11"/>
</dbReference>